<evidence type="ECO:0000313" key="2">
    <source>
        <dbReference type="Proteomes" id="UP000490800"/>
    </source>
</evidence>
<keyword evidence="2" id="KW-1185">Reference proteome</keyword>
<comment type="caution">
    <text evidence="1">The sequence shown here is derived from an EMBL/GenBank/DDBJ whole genome shotgun (WGS) entry which is preliminary data.</text>
</comment>
<dbReference type="OrthoDB" id="9840358at2"/>
<dbReference type="RefSeq" id="WP_157336849.1">
    <property type="nucleotide sequence ID" value="NZ_RHLK01000008.1"/>
</dbReference>
<proteinExistence type="predicted"/>
<gene>
    <name evidence="1" type="ORF">EDM21_15560</name>
</gene>
<reference evidence="1 2" key="1">
    <citation type="journal article" date="2019" name="Microorganisms">
        <title>Paenibacillus lutrae sp. nov., A Chitinolytic Species Isolated from A River Otter in Castril Natural Park, Granada, Spain.</title>
        <authorList>
            <person name="Rodriguez M."/>
            <person name="Reina J.C."/>
            <person name="Bejar V."/>
            <person name="Llamas I."/>
        </authorList>
    </citation>
    <scope>NUCLEOTIDE SEQUENCE [LARGE SCALE GENOMIC DNA]</scope>
    <source>
        <strain evidence="1 2">N10</strain>
    </source>
</reference>
<accession>A0A7X3FJN8</accession>
<dbReference type="AlphaFoldDB" id="A0A7X3FJN8"/>
<dbReference type="Proteomes" id="UP000490800">
    <property type="component" value="Unassembled WGS sequence"/>
</dbReference>
<dbReference type="EMBL" id="RHLK01000008">
    <property type="protein sequence ID" value="MVP00926.1"/>
    <property type="molecule type" value="Genomic_DNA"/>
</dbReference>
<name>A0A7X3FJN8_9BACL</name>
<evidence type="ECO:0000313" key="1">
    <source>
        <dbReference type="EMBL" id="MVP00926.1"/>
    </source>
</evidence>
<protein>
    <submittedName>
        <fullName evidence="1">Uncharacterized protein</fullName>
    </submittedName>
</protein>
<sequence length="144" mass="17108">MKKIFLCVFAAFLLILLLFYRYNQSQITTIKFHENISIENVRMVTVVHKGKETEIRDTNFISECLLTLRNSIQLEKKPSDDRWDLLVEIETNNNGESLHLYFKLLTMEEGYFNYNNSGEYYSIHNNNKLKMIKKLEEKGVLLFD</sequence>
<organism evidence="1 2">
    <name type="scientific">Paenibacillus lutrae</name>
    <dbReference type="NCBI Taxonomy" id="2078573"/>
    <lineage>
        <taxon>Bacteria</taxon>
        <taxon>Bacillati</taxon>
        <taxon>Bacillota</taxon>
        <taxon>Bacilli</taxon>
        <taxon>Bacillales</taxon>
        <taxon>Paenibacillaceae</taxon>
        <taxon>Paenibacillus</taxon>
    </lineage>
</organism>